<keyword evidence="12 14" id="KW-0378">Hydrolase</keyword>
<evidence type="ECO:0000256" key="13">
    <source>
        <dbReference type="ARBA" id="ARBA00023211"/>
    </source>
</evidence>
<evidence type="ECO:0000256" key="12">
    <source>
        <dbReference type="ARBA" id="ARBA00022801"/>
    </source>
</evidence>
<evidence type="ECO:0000256" key="6">
    <source>
        <dbReference type="ARBA" id="ARBA00012180"/>
    </source>
</evidence>
<keyword evidence="9 14" id="KW-0540">Nuclease</keyword>
<evidence type="ECO:0000256" key="9">
    <source>
        <dbReference type="ARBA" id="ARBA00022722"/>
    </source>
</evidence>
<proteinExistence type="inferred from homology"/>
<keyword evidence="8 14" id="KW-0963">Cytoplasm</keyword>
<protein>
    <recommendedName>
        <fullName evidence="7 14">Ribonuclease HII</fullName>
        <shortName evidence="14">RNase HII</shortName>
        <ecNumber evidence="6 14">3.1.26.4</ecNumber>
    </recommendedName>
</protein>
<evidence type="ECO:0000256" key="16">
    <source>
        <dbReference type="RuleBase" id="RU003515"/>
    </source>
</evidence>
<evidence type="ECO:0000256" key="4">
    <source>
        <dbReference type="ARBA" id="ARBA00004496"/>
    </source>
</evidence>
<evidence type="ECO:0000256" key="15">
    <source>
        <dbReference type="PROSITE-ProRule" id="PRU01319"/>
    </source>
</evidence>
<gene>
    <name evidence="14" type="primary">rnhB</name>
    <name evidence="18" type="ORF">M8523_19455</name>
</gene>
<accession>A0AA41YX42</accession>
<dbReference type="InterPro" id="IPR036397">
    <property type="entry name" value="RNaseH_sf"/>
</dbReference>
<comment type="subcellular location">
    <subcellularLocation>
        <location evidence="4 14">Cytoplasm</location>
    </subcellularLocation>
</comment>
<evidence type="ECO:0000256" key="8">
    <source>
        <dbReference type="ARBA" id="ARBA00022490"/>
    </source>
</evidence>
<dbReference type="EC" id="3.1.26.4" evidence="6 14"/>
<dbReference type="AlphaFoldDB" id="A0AA41YX42"/>
<keyword evidence="19" id="KW-1185">Reference proteome</keyword>
<dbReference type="NCBIfam" id="NF000595">
    <property type="entry name" value="PRK00015.1-3"/>
    <property type="match status" value="1"/>
</dbReference>
<keyword evidence="13 14" id="KW-0464">Manganese</keyword>
<dbReference type="Pfam" id="PF01351">
    <property type="entry name" value="RNase_HII"/>
    <property type="match status" value="1"/>
</dbReference>
<feature type="binding site" evidence="14 15">
    <location>
        <position position="37"/>
    </location>
    <ligand>
        <name>a divalent metal cation</name>
        <dbReference type="ChEBI" id="CHEBI:60240"/>
    </ligand>
</feature>
<keyword evidence="11 14" id="KW-0255">Endonuclease</keyword>
<dbReference type="CDD" id="cd07182">
    <property type="entry name" value="RNase_HII_bacteria_HII_like"/>
    <property type="match status" value="1"/>
</dbReference>
<comment type="caution">
    <text evidence="18">The sequence shown here is derived from an EMBL/GenBank/DDBJ whole genome shotgun (WGS) entry which is preliminary data.</text>
</comment>
<feature type="binding site" evidence="14 15">
    <location>
        <position position="36"/>
    </location>
    <ligand>
        <name>a divalent metal cation</name>
        <dbReference type="ChEBI" id="CHEBI:60240"/>
    </ligand>
</feature>
<comment type="cofactor">
    <cofactor evidence="14 15">
        <name>Mn(2+)</name>
        <dbReference type="ChEBI" id="CHEBI:29035"/>
    </cofactor>
    <cofactor evidence="14 15">
        <name>Mg(2+)</name>
        <dbReference type="ChEBI" id="CHEBI:18420"/>
    </cofactor>
    <text evidence="14 15">Manganese or magnesium. Binds 1 divalent metal ion per monomer in the absence of substrate. May bind a second metal ion after substrate binding.</text>
</comment>
<dbReference type="SUPFAM" id="SSF53098">
    <property type="entry name" value="Ribonuclease H-like"/>
    <property type="match status" value="1"/>
</dbReference>
<comment type="catalytic activity">
    <reaction evidence="1 14 15 16">
        <text>Endonucleolytic cleavage to 5'-phosphomonoester.</text>
        <dbReference type="EC" id="3.1.26.4"/>
    </reaction>
</comment>
<evidence type="ECO:0000256" key="7">
    <source>
        <dbReference type="ARBA" id="ARBA00019179"/>
    </source>
</evidence>
<feature type="domain" description="RNase H type-2" evidence="17">
    <location>
        <begin position="30"/>
        <end position="220"/>
    </location>
</feature>
<dbReference type="GO" id="GO:0030145">
    <property type="term" value="F:manganese ion binding"/>
    <property type="evidence" value="ECO:0007669"/>
    <property type="project" value="UniProtKB-UniRule"/>
</dbReference>
<evidence type="ECO:0000256" key="14">
    <source>
        <dbReference type="HAMAP-Rule" id="MF_00052"/>
    </source>
</evidence>
<comment type="cofactor">
    <cofactor evidence="2">
        <name>Mg(2+)</name>
        <dbReference type="ChEBI" id="CHEBI:18420"/>
    </cofactor>
</comment>
<dbReference type="EMBL" id="JAMOIM010000014">
    <property type="protein sequence ID" value="MCW6510199.1"/>
    <property type="molecule type" value="Genomic_DNA"/>
</dbReference>
<dbReference type="Proteomes" id="UP001165667">
    <property type="component" value="Unassembled WGS sequence"/>
</dbReference>
<dbReference type="InterPro" id="IPR001352">
    <property type="entry name" value="RNase_HII/HIII"/>
</dbReference>
<sequence>MLDIAPRQPAKAREGLALARELDLYARGFAHVVGVDEVGRGPLAGPVTAAAVILDPQDVPPGLMDSKVLPAGARDDAARAIMLRALAVGIGFATPKEIDGLNIRQATFLAMRRALAALALRPDYALVDGRDLPGLAALPGEAVIKGDATCVSIAAASIVAKVARDRLMIRQHGHDPRYGFHRHKGYATAEHRDALLKHGPSRFHRRSFAPCGHETEAEASLEQC</sequence>
<dbReference type="PANTHER" id="PTHR10954">
    <property type="entry name" value="RIBONUCLEASE H2 SUBUNIT A"/>
    <property type="match status" value="1"/>
</dbReference>
<dbReference type="GO" id="GO:0032299">
    <property type="term" value="C:ribonuclease H2 complex"/>
    <property type="evidence" value="ECO:0007669"/>
    <property type="project" value="TreeGrafter"/>
</dbReference>
<organism evidence="18 19">
    <name type="scientific">Lichenifustis flavocetrariae</name>
    <dbReference type="NCBI Taxonomy" id="2949735"/>
    <lineage>
        <taxon>Bacteria</taxon>
        <taxon>Pseudomonadati</taxon>
        <taxon>Pseudomonadota</taxon>
        <taxon>Alphaproteobacteria</taxon>
        <taxon>Hyphomicrobiales</taxon>
        <taxon>Lichenihabitantaceae</taxon>
        <taxon>Lichenifustis</taxon>
    </lineage>
</organism>
<reference evidence="18" key="1">
    <citation type="submission" date="2022-05" db="EMBL/GenBank/DDBJ databases">
        <authorList>
            <person name="Pankratov T."/>
        </authorList>
    </citation>
    <scope>NUCLEOTIDE SEQUENCE</scope>
    <source>
        <strain evidence="18">BP6-180914</strain>
    </source>
</reference>
<dbReference type="InterPro" id="IPR012337">
    <property type="entry name" value="RNaseH-like_sf"/>
</dbReference>
<evidence type="ECO:0000313" key="18">
    <source>
        <dbReference type="EMBL" id="MCW6510199.1"/>
    </source>
</evidence>
<dbReference type="GO" id="GO:0043137">
    <property type="term" value="P:DNA replication, removal of RNA primer"/>
    <property type="evidence" value="ECO:0007669"/>
    <property type="project" value="TreeGrafter"/>
</dbReference>
<evidence type="ECO:0000256" key="3">
    <source>
        <dbReference type="ARBA" id="ARBA00004065"/>
    </source>
</evidence>
<evidence type="ECO:0000256" key="1">
    <source>
        <dbReference type="ARBA" id="ARBA00000077"/>
    </source>
</evidence>
<evidence type="ECO:0000313" key="19">
    <source>
        <dbReference type="Proteomes" id="UP001165667"/>
    </source>
</evidence>
<dbReference type="HAMAP" id="MF_00052_B">
    <property type="entry name" value="RNase_HII_B"/>
    <property type="match status" value="1"/>
</dbReference>
<comment type="similarity">
    <text evidence="5 14 16">Belongs to the RNase HII family.</text>
</comment>
<comment type="function">
    <text evidence="3 14 16">Endonuclease that specifically degrades the RNA of RNA-DNA hybrids.</text>
</comment>
<dbReference type="InterPro" id="IPR024567">
    <property type="entry name" value="RNase_HII/HIII_dom"/>
</dbReference>
<feature type="binding site" evidence="14 15">
    <location>
        <position position="128"/>
    </location>
    <ligand>
        <name>a divalent metal cation</name>
        <dbReference type="ChEBI" id="CHEBI:60240"/>
    </ligand>
</feature>
<evidence type="ECO:0000256" key="10">
    <source>
        <dbReference type="ARBA" id="ARBA00022723"/>
    </source>
</evidence>
<name>A0AA41YX42_9HYPH</name>
<dbReference type="GO" id="GO:0006298">
    <property type="term" value="P:mismatch repair"/>
    <property type="evidence" value="ECO:0007669"/>
    <property type="project" value="TreeGrafter"/>
</dbReference>
<evidence type="ECO:0000256" key="11">
    <source>
        <dbReference type="ARBA" id="ARBA00022759"/>
    </source>
</evidence>
<dbReference type="GO" id="GO:0004523">
    <property type="term" value="F:RNA-DNA hybrid ribonuclease activity"/>
    <property type="evidence" value="ECO:0007669"/>
    <property type="project" value="UniProtKB-UniRule"/>
</dbReference>
<dbReference type="InterPro" id="IPR022898">
    <property type="entry name" value="RNase_HII"/>
</dbReference>
<dbReference type="RefSeq" id="WP_282586577.1">
    <property type="nucleotide sequence ID" value="NZ_JAMOIM010000014.1"/>
</dbReference>
<evidence type="ECO:0000256" key="2">
    <source>
        <dbReference type="ARBA" id="ARBA00001946"/>
    </source>
</evidence>
<dbReference type="PANTHER" id="PTHR10954:SF18">
    <property type="entry name" value="RIBONUCLEASE HII"/>
    <property type="match status" value="1"/>
</dbReference>
<dbReference type="GO" id="GO:0003723">
    <property type="term" value="F:RNA binding"/>
    <property type="evidence" value="ECO:0007669"/>
    <property type="project" value="UniProtKB-UniRule"/>
</dbReference>
<evidence type="ECO:0000256" key="5">
    <source>
        <dbReference type="ARBA" id="ARBA00007383"/>
    </source>
</evidence>
<dbReference type="PROSITE" id="PS51975">
    <property type="entry name" value="RNASE_H_2"/>
    <property type="match status" value="1"/>
</dbReference>
<dbReference type="Gene3D" id="3.30.420.10">
    <property type="entry name" value="Ribonuclease H-like superfamily/Ribonuclease H"/>
    <property type="match status" value="1"/>
</dbReference>
<dbReference type="GO" id="GO:0005737">
    <property type="term" value="C:cytoplasm"/>
    <property type="evidence" value="ECO:0007669"/>
    <property type="project" value="UniProtKB-SubCell"/>
</dbReference>
<keyword evidence="10 14" id="KW-0479">Metal-binding</keyword>
<evidence type="ECO:0000259" key="17">
    <source>
        <dbReference type="PROSITE" id="PS51975"/>
    </source>
</evidence>